<dbReference type="Proteomes" id="UP000247409">
    <property type="component" value="Unassembled WGS sequence"/>
</dbReference>
<feature type="region of interest" description="Disordered" evidence="1">
    <location>
        <begin position="75"/>
        <end position="145"/>
    </location>
</feature>
<evidence type="ECO:0000256" key="1">
    <source>
        <dbReference type="SAM" id="MobiDB-lite"/>
    </source>
</evidence>
<organism evidence="2 3">
    <name type="scientific">Gracilariopsis chorda</name>
    <dbReference type="NCBI Taxonomy" id="448386"/>
    <lineage>
        <taxon>Eukaryota</taxon>
        <taxon>Rhodophyta</taxon>
        <taxon>Florideophyceae</taxon>
        <taxon>Rhodymeniophycidae</taxon>
        <taxon>Gracilariales</taxon>
        <taxon>Gracilariaceae</taxon>
        <taxon>Gracilariopsis</taxon>
    </lineage>
</organism>
<keyword evidence="3" id="KW-1185">Reference proteome</keyword>
<name>A0A2V3III3_9FLOR</name>
<proteinExistence type="predicted"/>
<feature type="compositionally biased region" description="Polar residues" evidence="1">
    <location>
        <begin position="112"/>
        <end position="128"/>
    </location>
</feature>
<feature type="region of interest" description="Disordered" evidence="1">
    <location>
        <begin position="162"/>
        <end position="249"/>
    </location>
</feature>
<sequence length="786" mass="85923">MDASAGMNPTTESEAANLVSLSEQNKEDVKLPSPEDIFLQKMMSNVSQNMDLPGKLHFDPVADIQELERQQSIMRVSEGRKKSLAAPDKNNVSESLTQNHGSEQSLKKPVGTNCTVRNANTQTKINESSQDKHGSTTMSNDPQDSDAVTLANLQFLKGFLDDNGNVRSKNQAQLTNPGQANKPPRYSARSLQKKDSRKGSSLNHPRKPSGISKPRGNEKRQERGAPIPGTHNNNLNPKNTHTHRAGKNRCIDRNVVEQVPSRGQIALLHNDGAYEQAMKFLDTKWLSNGHAAAGTPSNVQARPIPAAAPDAAKREVVGLWNDIGTAIPIVNNRRLNSCPTQSWAPPPAQHVASRPLETSDDSGPHYVQNPSFRAVSALMNDEVYDSAMRAFETLQSTAWRNASVKCRNGRQNAHKAQARSTETPSKRIGIPKSRKQVRRSSFFCESAGAGSTKPAARASHGIRTKLPSVDRTRSTPQAQSVRSRLHRPLVNNERYHPELQSASNFHATGIRATQPSLTYPTQPRHSHVPQALHLAPGMEAASTPYACLRSTTVGHPSASNGQHNIAFPAQSFIPCNTIATGQYAQSTNIPTTHFYHTVPHLSSFNTGHEPILQFNNTIPSTSAGTDRYVQNSPYLPVPNYQQPLHNVSAIAANQHYNRAIDTNLIPAYNATDSAQNAQTLQAASTTNYRWRQEYEQTVPNVTLPTVPAHIPLDRIAQMNQSATQHISSGNRLAWADQNKATANSPPPVPDLHAFLTNLQQSPQTTGSIPAAQTKQAANAYKPHQRG</sequence>
<accession>A0A2V3III3</accession>
<dbReference type="AlphaFoldDB" id="A0A2V3III3"/>
<comment type="caution">
    <text evidence="2">The sequence shown here is derived from an EMBL/GenBank/DDBJ whole genome shotgun (WGS) entry which is preliminary data.</text>
</comment>
<feature type="region of interest" description="Disordered" evidence="1">
    <location>
        <begin position="340"/>
        <end position="362"/>
    </location>
</feature>
<feature type="compositionally biased region" description="Polar residues" evidence="1">
    <location>
        <begin position="230"/>
        <end position="239"/>
    </location>
</feature>
<feature type="region of interest" description="Disordered" evidence="1">
    <location>
        <begin position="762"/>
        <end position="786"/>
    </location>
</feature>
<feature type="compositionally biased region" description="Polar residues" evidence="1">
    <location>
        <begin position="90"/>
        <end position="104"/>
    </location>
</feature>
<reference evidence="2 3" key="1">
    <citation type="journal article" date="2018" name="Mol. Biol. Evol.">
        <title>Analysis of the draft genome of the red seaweed Gracilariopsis chorda provides insights into genome size evolution in Rhodophyta.</title>
        <authorList>
            <person name="Lee J."/>
            <person name="Yang E.C."/>
            <person name="Graf L."/>
            <person name="Yang J.H."/>
            <person name="Qiu H."/>
            <person name="Zel Zion U."/>
            <person name="Chan C.X."/>
            <person name="Stephens T.G."/>
            <person name="Weber A.P.M."/>
            <person name="Boo G.H."/>
            <person name="Boo S.M."/>
            <person name="Kim K.M."/>
            <person name="Shin Y."/>
            <person name="Jung M."/>
            <person name="Lee S.J."/>
            <person name="Yim H.S."/>
            <person name="Lee J.H."/>
            <person name="Bhattacharya D."/>
            <person name="Yoon H.S."/>
        </authorList>
    </citation>
    <scope>NUCLEOTIDE SEQUENCE [LARGE SCALE GENOMIC DNA]</scope>
    <source>
        <strain evidence="2 3">SKKU-2015</strain>
        <tissue evidence="2">Whole body</tissue>
    </source>
</reference>
<feature type="region of interest" description="Disordered" evidence="1">
    <location>
        <begin position="1"/>
        <end position="30"/>
    </location>
</feature>
<evidence type="ECO:0000313" key="3">
    <source>
        <dbReference type="Proteomes" id="UP000247409"/>
    </source>
</evidence>
<feature type="compositionally biased region" description="Polar residues" evidence="1">
    <location>
        <begin position="762"/>
        <end position="776"/>
    </location>
</feature>
<gene>
    <name evidence="2" type="ORF">BWQ96_08367</name>
</gene>
<evidence type="ECO:0000313" key="2">
    <source>
        <dbReference type="EMBL" id="PXF41915.1"/>
    </source>
</evidence>
<feature type="compositionally biased region" description="Polar residues" evidence="1">
    <location>
        <begin position="165"/>
        <end position="179"/>
    </location>
</feature>
<feature type="compositionally biased region" description="Polar residues" evidence="1">
    <location>
        <begin position="7"/>
        <end position="23"/>
    </location>
</feature>
<protein>
    <submittedName>
        <fullName evidence="2">Uncharacterized protein</fullName>
    </submittedName>
</protein>
<feature type="region of interest" description="Disordered" evidence="1">
    <location>
        <begin position="408"/>
        <end position="435"/>
    </location>
</feature>
<dbReference type="EMBL" id="NBIV01000185">
    <property type="protein sequence ID" value="PXF41915.1"/>
    <property type="molecule type" value="Genomic_DNA"/>
</dbReference>